<accession>E4KNF5</accession>
<evidence type="ECO:0000313" key="1">
    <source>
        <dbReference type="EMBL" id="EFR31513.1"/>
    </source>
</evidence>
<name>E4KNF5_9LACT</name>
<sequence>MYLSKFDSIMLALERTYFIYLLLMVLWLIFWQTQHLLIGCLLIYLIIRVFFLSVYHFPIMIILLTCFSLSILHQEEHRQDLRALDLEGKPAQLDLILDPSDLKWSQNQVNGQTDIQFEGQELTIQWQYFYPRFRRKTGAIKANRESLAFEGTF</sequence>
<dbReference type="EMBL" id="AENN01000011">
    <property type="protein sequence ID" value="EFR31513.1"/>
    <property type="molecule type" value="Genomic_DNA"/>
</dbReference>
<keyword evidence="2" id="KW-1185">Reference proteome</keyword>
<protein>
    <submittedName>
        <fullName evidence="1">Uncharacterized protein</fullName>
    </submittedName>
</protein>
<organism evidence="1 2">
    <name type="scientific">Eremococcus coleocola ACS-139-V-Col8</name>
    <dbReference type="NCBI Taxonomy" id="908337"/>
    <lineage>
        <taxon>Bacteria</taxon>
        <taxon>Bacillati</taxon>
        <taxon>Bacillota</taxon>
        <taxon>Bacilli</taxon>
        <taxon>Lactobacillales</taxon>
        <taxon>Aerococcaceae</taxon>
        <taxon>Eremococcus</taxon>
    </lineage>
</organism>
<dbReference type="Proteomes" id="UP000005990">
    <property type="component" value="Unassembled WGS sequence"/>
</dbReference>
<dbReference type="STRING" id="908337.HMPREF9257_0317"/>
<proteinExistence type="predicted"/>
<reference evidence="1 2" key="1">
    <citation type="submission" date="2010-10" db="EMBL/GenBank/DDBJ databases">
        <authorList>
            <person name="Durkin A.S."/>
            <person name="Madupu R."/>
            <person name="Torralba M."/>
            <person name="Gillis M."/>
            <person name="Methe B."/>
            <person name="Sutton G."/>
            <person name="Nelson K.E."/>
        </authorList>
    </citation>
    <scope>NUCLEOTIDE SEQUENCE [LARGE SCALE GENOMIC DNA]</scope>
    <source>
        <strain evidence="1 2">ACS-139-V-Col8</strain>
    </source>
</reference>
<comment type="caution">
    <text evidence="1">The sequence shown here is derived from an EMBL/GenBank/DDBJ whole genome shotgun (WGS) entry which is preliminary data.</text>
</comment>
<dbReference type="AlphaFoldDB" id="E4KNF5"/>
<evidence type="ECO:0000313" key="2">
    <source>
        <dbReference type="Proteomes" id="UP000005990"/>
    </source>
</evidence>
<gene>
    <name evidence="1" type="ORF">HMPREF9257_0317</name>
</gene>